<dbReference type="GO" id="GO:0016887">
    <property type="term" value="F:ATP hydrolysis activity"/>
    <property type="evidence" value="ECO:0007669"/>
    <property type="project" value="InterPro"/>
</dbReference>
<dbReference type="GO" id="GO:0042254">
    <property type="term" value="P:ribosome biogenesis"/>
    <property type="evidence" value="ECO:0007669"/>
    <property type="project" value="TreeGrafter"/>
</dbReference>
<dbReference type="CDD" id="cd19481">
    <property type="entry name" value="RecA-like_protease"/>
    <property type="match status" value="1"/>
</dbReference>
<feature type="region of interest" description="Disordered" evidence="1">
    <location>
        <begin position="540"/>
        <end position="564"/>
    </location>
</feature>
<dbReference type="PANTHER" id="PTHR23077">
    <property type="entry name" value="AAA-FAMILY ATPASE"/>
    <property type="match status" value="1"/>
</dbReference>
<dbReference type="InterPro" id="IPR003959">
    <property type="entry name" value="ATPase_AAA_core"/>
</dbReference>
<comment type="caution">
    <text evidence="3">The sequence shown here is derived from an EMBL/GenBank/DDBJ whole genome shotgun (WGS) entry which is preliminary data.</text>
</comment>
<keyword evidence="4" id="KW-1185">Reference proteome</keyword>
<feature type="domain" description="ATPase AAA-type core" evidence="2">
    <location>
        <begin position="229"/>
        <end position="354"/>
    </location>
</feature>
<protein>
    <recommendedName>
        <fullName evidence="2">ATPase AAA-type core domain-containing protein</fullName>
    </recommendedName>
</protein>
<dbReference type="GO" id="GO:0005634">
    <property type="term" value="C:nucleus"/>
    <property type="evidence" value="ECO:0007669"/>
    <property type="project" value="TreeGrafter"/>
</dbReference>
<dbReference type="PANTHER" id="PTHR23077:SF132">
    <property type="entry name" value="ATP-DEPENDENT ZN PROTEASE"/>
    <property type="match status" value="1"/>
</dbReference>
<dbReference type="InterPro" id="IPR050168">
    <property type="entry name" value="AAA_ATPase_domain"/>
</dbReference>
<name>A0A9W8X8W9_9PLEO</name>
<organism evidence="3 4">
    <name type="scientific">Didymella glomerata</name>
    <dbReference type="NCBI Taxonomy" id="749621"/>
    <lineage>
        <taxon>Eukaryota</taxon>
        <taxon>Fungi</taxon>
        <taxon>Dikarya</taxon>
        <taxon>Ascomycota</taxon>
        <taxon>Pezizomycotina</taxon>
        <taxon>Dothideomycetes</taxon>
        <taxon>Pleosporomycetidae</taxon>
        <taxon>Pleosporales</taxon>
        <taxon>Pleosporineae</taxon>
        <taxon>Didymellaceae</taxon>
        <taxon>Didymella</taxon>
    </lineage>
</organism>
<gene>
    <name evidence="3" type="ORF">N0V87_000071</name>
</gene>
<evidence type="ECO:0000313" key="4">
    <source>
        <dbReference type="Proteomes" id="UP001140562"/>
    </source>
</evidence>
<evidence type="ECO:0000256" key="1">
    <source>
        <dbReference type="SAM" id="MobiDB-lite"/>
    </source>
</evidence>
<dbReference type="OrthoDB" id="2115716at2759"/>
<dbReference type="Gene3D" id="3.40.50.300">
    <property type="entry name" value="P-loop containing nucleotide triphosphate hydrolases"/>
    <property type="match status" value="1"/>
</dbReference>
<proteinExistence type="predicted"/>
<dbReference type="AlphaFoldDB" id="A0A9W8X8W9"/>
<dbReference type="InterPro" id="IPR027417">
    <property type="entry name" value="P-loop_NTPase"/>
</dbReference>
<feature type="region of interest" description="Disordered" evidence="1">
    <location>
        <begin position="417"/>
        <end position="437"/>
    </location>
</feature>
<evidence type="ECO:0000259" key="2">
    <source>
        <dbReference type="Pfam" id="PF00004"/>
    </source>
</evidence>
<dbReference type="GO" id="GO:0005524">
    <property type="term" value="F:ATP binding"/>
    <property type="evidence" value="ECO:0007669"/>
    <property type="project" value="InterPro"/>
</dbReference>
<dbReference type="FunFam" id="3.40.50.300:FF:002838">
    <property type="entry name" value="Uncharacterized ATPase YjoB"/>
    <property type="match status" value="1"/>
</dbReference>
<feature type="region of interest" description="Disordered" evidence="1">
    <location>
        <begin position="491"/>
        <end position="521"/>
    </location>
</feature>
<accession>A0A9W8X8W9</accession>
<sequence>MTGGSFTAESDLAGHRYFEHSSGKRINTDTVLVEALRTQYPKLELIVTPCGLVDLLAYASAGFAQYTPLEDSVKDPVYGVSLRYRAYIPAGRRLDHGGGFMAENLTFGKFMYKWKDQEVILYIAEGRDGGGYYPSIKNHYILTSNSHRVDELIRDATIWGRELHNEVWVFDQGWWQKSAQLWDSVQKASWDDVILDDDMKKALQTDVEGFFDSQETYQKLKVPWKRGIIYYGPPGNGKTISIKAMMNSLYQRGTNGDKRMSVPTLYVRTLSSYMGPEYSLSQIFGKARQEAPCYLVFEDLDSIVSDNVRSYFLNEVDGLKSNDGILMVGSTNHLDRLDPGISKRPSRFDRKYYFANPSYAERVQYCKFWQGKLSDNKDLDFPDKLCDSIAEITDKFSFAYMQEAFIASLLAIAGHGGKDKHQSERDARRWAGPQDPMHPIELRFRDEQYLFGGGSEDPDIKHLELWVEMQKQVKILRDEMEEKKLSERMEAMFPSQPPSGPAEVRDERLPQALPPSLRPGSETLRDYETRLKAIAALFPQQQQSETPGGIMHAPDWSDAFRRPM</sequence>
<dbReference type="EMBL" id="JAPEUV010000001">
    <property type="protein sequence ID" value="KAJ4343790.1"/>
    <property type="molecule type" value="Genomic_DNA"/>
</dbReference>
<evidence type="ECO:0000313" key="3">
    <source>
        <dbReference type="EMBL" id="KAJ4343790.1"/>
    </source>
</evidence>
<reference evidence="3" key="1">
    <citation type="submission" date="2022-10" db="EMBL/GenBank/DDBJ databases">
        <title>Tapping the CABI collections for fungal endophytes: first genome assemblies for Collariella, Neodidymelliopsis, Ascochyta clinopodiicola, Didymella pomorum, Didymosphaeria variabile, Neocosmospora piperis and Neocucurbitaria cava.</title>
        <authorList>
            <person name="Hill R."/>
        </authorList>
    </citation>
    <scope>NUCLEOTIDE SEQUENCE</scope>
    <source>
        <strain evidence="3">IMI 360193</strain>
    </source>
</reference>
<dbReference type="SUPFAM" id="SSF52540">
    <property type="entry name" value="P-loop containing nucleoside triphosphate hydrolases"/>
    <property type="match status" value="1"/>
</dbReference>
<feature type="compositionally biased region" description="Basic and acidic residues" evidence="1">
    <location>
        <begin position="417"/>
        <end position="429"/>
    </location>
</feature>
<dbReference type="GO" id="GO:0003723">
    <property type="term" value="F:RNA binding"/>
    <property type="evidence" value="ECO:0007669"/>
    <property type="project" value="TreeGrafter"/>
</dbReference>
<dbReference type="Pfam" id="PF00004">
    <property type="entry name" value="AAA"/>
    <property type="match status" value="1"/>
</dbReference>
<dbReference type="GO" id="GO:1990275">
    <property type="term" value="F:preribosome binding"/>
    <property type="evidence" value="ECO:0007669"/>
    <property type="project" value="TreeGrafter"/>
</dbReference>
<dbReference type="Proteomes" id="UP001140562">
    <property type="component" value="Unassembled WGS sequence"/>
</dbReference>